<accession>A0A1W2LZI6</accession>
<gene>
    <name evidence="7" type="ORF">AVR91_0210705</name>
</gene>
<evidence type="ECO:0000259" key="6">
    <source>
        <dbReference type="Pfam" id="PF08386"/>
    </source>
</evidence>
<evidence type="ECO:0000259" key="5">
    <source>
        <dbReference type="Pfam" id="PF00561"/>
    </source>
</evidence>
<dbReference type="OrthoDB" id="3930934at2"/>
<comment type="caution">
    <text evidence="7">The sequence shown here is derived from an EMBL/GenBank/DDBJ whole genome shotgun (WGS) entry which is preliminary data.</text>
</comment>
<organism evidence="7 8">
    <name type="scientific">Amycolatopsis keratiniphila subsp. keratiniphila</name>
    <dbReference type="NCBI Taxonomy" id="227715"/>
    <lineage>
        <taxon>Bacteria</taxon>
        <taxon>Bacillati</taxon>
        <taxon>Actinomycetota</taxon>
        <taxon>Actinomycetes</taxon>
        <taxon>Pseudonocardiales</taxon>
        <taxon>Pseudonocardiaceae</taxon>
        <taxon>Amycolatopsis</taxon>
        <taxon>Amycolatopsis japonica group</taxon>
    </lineage>
</organism>
<evidence type="ECO:0008006" key="9">
    <source>
        <dbReference type="Google" id="ProtNLM"/>
    </source>
</evidence>
<dbReference type="SUPFAM" id="SSF53474">
    <property type="entry name" value="alpha/beta-Hydrolases"/>
    <property type="match status" value="1"/>
</dbReference>
<reference evidence="7 8" key="1">
    <citation type="submission" date="2016-12" db="EMBL/GenBank/DDBJ databases">
        <title>Amycolatopsis keratiniphila subsp. keratiniphila genome sequencing and assembly.</title>
        <authorList>
            <person name="Mayilraj S."/>
            <person name="Kaur N."/>
        </authorList>
    </citation>
    <scope>NUCLEOTIDE SEQUENCE [LARGE SCALE GENOMIC DNA]</scope>
    <source>
        <strain evidence="7 8">DSM 44409</strain>
    </source>
</reference>
<evidence type="ECO:0000256" key="1">
    <source>
        <dbReference type="ARBA" id="ARBA00010088"/>
    </source>
</evidence>
<dbReference type="EMBL" id="LQMT02000010">
    <property type="protein sequence ID" value="ONF72644.1"/>
    <property type="molecule type" value="Genomic_DNA"/>
</dbReference>
<protein>
    <recommendedName>
        <fullName evidence="9">TAP-like protein</fullName>
    </recommendedName>
</protein>
<dbReference type="Proteomes" id="UP000076660">
    <property type="component" value="Unassembled WGS sequence"/>
</dbReference>
<dbReference type="PANTHER" id="PTHR43248:SF29">
    <property type="entry name" value="TRIPEPTIDYL AMINOPEPTIDASE"/>
    <property type="match status" value="1"/>
</dbReference>
<name>A0A1W2LZI6_9PSEU</name>
<dbReference type="InterPro" id="IPR051601">
    <property type="entry name" value="Serine_prot/Carboxylest_S33"/>
</dbReference>
<dbReference type="RefSeq" id="WP_063273673.1">
    <property type="nucleotide sequence ID" value="NZ_LQMT02000010.1"/>
</dbReference>
<comment type="similarity">
    <text evidence="1">Belongs to the peptidase S33 family.</text>
</comment>
<dbReference type="GO" id="GO:0016787">
    <property type="term" value="F:hydrolase activity"/>
    <property type="evidence" value="ECO:0007669"/>
    <property type="project" value="UniProtKB-KW"/>
</dbReference>
<evidence type="ECO:0000256" key="3">
    <source>
        <dbReference type="ARBA" id="ARBA00022801"/>
    </source>
</evidence>
<proteinExistence type="inferred from homology"/>
<evidence type="ECO:0000256" key="2">
    <source>
        <dbReference type="ARBA" id="ARBA00022729"/>
    </source>
</evidence>
<dbReference type="Pfam" id="PF08386">
    <property type="entry name" value="Abhydrolase_4"/>
    <property type="match status" value="1"/>
</dbReference>
<dbReference type="PANTHER" id="PTHR43248">
    <property type="entry name" value="2-SUCCINYL-6-HYDROXY-2,4-CYCLOHEXADIENE-1-CARBOXYLATE SYNTHASE"/>
    <property type="match status" value="1"/>
</dbReference>
<evidence type="ECO:0000256" key="4">
    <source>
        <dbReference type="SAM" id="SignalP"/>
    </source>
</evidence>
<feature type="signal peptide" evidence="4">
    <location>
        <begin position="1"/>
        <end position="24"/>
    </location>
</feature>
<dbReference type="InterPro" id="IPR013595">
    <property type="entry name" value="Pept_S33_TAP-like_C"/>
</dbReference>
<feature type="domain" description="AB hydrolase-1" evidence="5">
    <location>
        <begin position="86"/>
        <end position="273"/>
    </location>
</feature>
<dbReference type="InterPro" id="IPR029058">
    <property type="entry name" value="AB_hydrolase_fold"/>
</dbReference>
<dbReference type="InterPro" id="IPR000073">
    <property type="entry name" value="AB_hydrolase_1"/>
</dbReference>
<evidence type="ECO:0000313" key="7">
    <source>
        <dbReference type="EMBL" id="ONF72644.1"/>
    </source>
</evidence>
<dbReference type="Pfam" id="PF00561">
    <property type="entry name" value="Abhydrolase_1"/>
    <property type="match status" value="1"/>
</dbReference>
<sequence length="536" mass="57852">MVRKKLIAGLSVAAMTGALTVAVAGVAGGAPAVTWSPCTEEILVGFDCATVAVPMDYAHPDGKQISIAISRHKATEPQRRRGVLFTNPGGPGGTGRDLLYNYLETPLAKVYDIIGIDVRGLGGSTPLNCEVPSTPEPVPTTRPSDTVFPRITEYEKQWEEGCVRGGGEFRKHVTTPNTARDLDRVRAALGEDKISYLGVSYGTWLGAVYGQLFPEHLDRSVLDSSLDPGTTWHDQAYDVVDATKANFDHWASWTARRDATFHLGTTPKKVRASIDKIADRLAVEPVGGIENQTQLDLVVGQYTRYRQVWASLAKDLQKVQAELPLPAGDPALADSNRRAAAVAARLTEQAKTENGVYRTILCDWAWPTDLNVYYRDMRRVRETVPFGGTVPQLAPNNCFFHQGDREPLPAIGKAKYPKGLVLAAEGDTQTPMVNGEAMARTLGSSLIAVRGEGQHGQYTAGGMDPAIPVKPNPCVDDKVNAYLVDGKLPPRRTDCDSTNPPAAIPTDPAPGVEDLIADLGSIAEQLLHAVLPHQAR</sequence>
<feature type="domain" description="Peptidase S33 tripeptidyl aminopeptidase-like C-terminal" evidence="6">
    <location>
        <begin position="405"/>
        <end position="495"/>
    </location>
</feature>
<feature type="chain" id="PRO_5039384437" description="TAP-like protein" evidence="4">
    <location>
        <begin position="25"/>
        <end position="536"/>
    </location>
</feature>
<dbReference type="Gene3D" id="3.40.50.1820">
    <property type="entry name" value="alpha/beta hydrolase"/>
    <property type="match status" value="1"/>
</dbReference>
<keyword evidence="3" id="KW-0378">Hydrolase</keyword>
<dbReference type="AlphaFoldDB" id="A0A1W2LZI6"/>
<evidence type="ECO:0000313" key="8">
    <source>
        <dbReference type="Proteomes" id="UP000076660"/>
    </source>
</evidence>
<keyword evidence="2 4" id="KW-0732">Signal</keyword>